<dbReference type="InterPro" id="IPR028082">
    <property type="entry name" value="Peripla_BP_I"/>
</dbReference>
<dbReference type="RefSeq" id="WP_006781529.1">
    <property type="nucleotide sequence ID" value="NZ_CP040506.1"/>
</dbReference>
<dbReference type="Pfam" id="PF13377">
    <property type="entry name" value="Peripla_BP_3"/>
    <property type="match status" value="1"/>
</dbReference>
<comment type="caution">
    <text evidence="5">The sequence shown here is derived from an EMBL/GenBank/DDBJ whole genome shotgun (WGS) entry which is preliminary data.</text>
</comment>
<keyword evidence="6" id="KW-1185">Reference proteome</keyword>
<dbReference type="PRINTS" id="PR00036">
    <property type="entry name" value="HTHLACI"/>
</dbReference>
<dbReference type="InterPro" id="IPR010982">
    <property type="entry name" value="Lambda_DNA-bd_dom_sf"/>
</dbReference>
<dbReference type="CDD" id="cd01392">
    <property type="entry name" value="HTH_LacI"/>
    <property type="match status" value="1"/>
</dbReference>
<dbReference type="Pfam" id="PF00356">
    <property type="entry name" value="LacI"/>
    <property type="match status" value="1"/>
</dbReference>
<dbReference type="PATRIC" id="fig|742737.3.peg.3517"/>
<protein>
    <recommendedName>
        <fullName evidence="4">HTH lacI-type domain-containing protein</fullName>
    </recommendedName>
</protein>
<evidence type="ECO:0000313" key="5">
    <source>
        <dbReference type="EMBL" id="EHI58481.1"/>
    </source>
</evidence>
<accession>G5IJ61</accession>
<dbReference type="InterPro" id="IPR000843">
    <property type="entry name" value="HTH_LacI"/>
</dbReference>
<dbReference type="PANTHER" id="PTHR30146">
    <property type="entry name" value="LACI-RELATED TRANSCRIPTIONAL REPRESSOR"/>
    <property type="match status" value="1"/>
</dbReference>
<sequence length="342" mass="37997">MTLKEIAAEAGVSISTVSRVINKSSKCPASKEVQDKIWEIVRRTGYTPNTTARDLKRGSAENTEPLSRSIACLFARTSDVETDSFFSSLARSIEKEAFKYNYILKYTFTAFDINHPSTFRLITDNHVDGVAVLGRCDKQLLKFLKQYFKCVAYTGLNNLEAKYDQIICDGYQASITAINHLMQLGHTKIAYIGETEAEDRYQGYCTALASRQLPLRREYISNVTLSSEGGYKGAAALLNKGCDATAFFCPNDVTAIGAMRAIKEHGLSIPGDVSIISIDDIDMAQYLNPMLTTIHIPVEEMGQMTAKTLIDRIEGGHHLPMKINLPYYIANRESCGPCRRGK</sequence>
<reference evidence="5 6" key="1">
    <citation type="submission" date="2011-08" db="EMBL/GenBank/DDBJ databases">
        <title>The Genome Sequence of Clostridium hathewayi WAL-18680.</title>
        <authorList>
            <consortium name="The Broad Institute Genome Sequencing Platform"/>
            <person name="Earl A."/>
            <person name="Ward D."/>
            <person name="Feldgarden M."/>
            <person name="Gevers D."/>
            <person name="Finegold S.M."/>
            <person name="Summanen P.H."/>
            <person name="Molitoris D.R."/>
            <person name="Song M."/>
            <person name="Daigneault M."/>
            <person name="Allen-Vercoe E."/>
            <person name="Young S.K."/>
            <person name="Zeng Q."/>
            <person name="Gargeya S."/>
            <person name="Fitzgerald M."/>
            <person name="Haas B."/>
            <person name="Abouelleil A."/>
            <person name="Alvarado L."/>
            <person name="Arachchi H.M."/>
            <person name="Berlin A."/>
            <person name="Brown A."/>
            <person name="Chapman S.B."/>
            <person name="Chen Z."/>
            <person name="Dunbar C."/>
            <person name="Freedman E."/>
            <person name="Gearin G."/>
            <person name="Gellesch M."/>
            <person name="Goldberg J."/>
            <person name="Griggs A."/>
            <person name="Gujja S."/>
            <person name="Heiman D."/>
            <person name="Howarth C."/>
            <person name="Larson L."/>
            <person name="Lui A."/>
            <person name="MacDonald P.J.P."/>
            <person name="Montmayeur A."/>
            <person name="Murphy C."/>
            <person name="Neiman D."/>
            <person name="Pearson M."/>
            <person name="Priest M."/>
            <person name="Roberts A."/>
            <person name="Saif S."/>
            <person name="Shea T."/>
            <person name="Shenoy N."/>
            <person name="Sisk P."/>
            <person name="Stolte C."/>
            <person name="Sykes S."/>
            <person name="Wortman J."/>
            <person name="Nusbaum C."/>
            <person name="Birren B."/>
        </authorList>
    </citation>
    <scope>NUCLEOTIDE SEQUENCE [LARGE SCALE GENOMIC DNA]</scope>
    <source>
        <strain evidence="5 6">WAL-18680</strain>
    </source>
</reference>
<dbReference type="SMART" id="SM00354">
    <property type="entry name" value="HTH_LACI"/>
    <property type="match status" value="1"/>
</dbReference>
<keyword evidence="1" id="KW-0805">Transcription regulation</keyword>
<proteinExistence type="predicted"/>
<evidence type="ECO:0000256" key="1">
    <source>
        <dbReference type="ARBA" id="ARBA00023015"/>
    </source>
</evidence>
<dbReference type="PANTHER" id="PTHR30146:SF109">
    <property type="entry name" value="HTH-TYPE TRANSCRIPTIONAL REGULATOR GALS"/>
    <property type="match status" value="1"/>
</dbReference>
<dbReference type="HOGENOM" id="CLU_037628_6_2_9"/>
<dbReference type="SUPFAM" id="SSF47413">
    <property type="entry name" value="lambda repressor-like DNA-binding domains"/>
    <property type="match status" value="1"/>
</dbReference>
<name>G5IJ61_9FIRM</name>
<dbReference type="GO" id="GO:0003700">
    <property type="term" value="F:DNA-binding transcription factor activity"/>
    <property type="evidence" value="ECO:0007669"/>
    <property type="project" value="TreeGrafter"/>
</dbReference>
<gene>
    <name evidence="5" type="ORF">HMPREF9473_03539</name>
</gene>
<organism evidence="5 6">
    <name type="scientific">Hungatella hathewayi WAL-18680</name>
    <dbReference type="NCBI Taxonomy" id="742737"/>
    <lineage>
        <taxon>Bacteria</taxon>
        <taxon>Bacillati</taxon>
        <taxon>Bacillota</taxon>
        <taxon>Clostridia</taxon>
        <taxon>Lachnospirales</taxon>
        <taxon>Lachnospiraceae</taxon>
        <taxon>Hungatella</taxon>
    </lineage>
</organism>
<dbReference type="Gene3D" id="3.40.50.2300">
    <property type="match status" value="2"/>
</dbReference>
<dbReference type="AlphaFoldDB" id="G5IJ61"/>
<dbReference type="GO" id="GO:0000976">
    <property type="term" value="F:transcription cis-regulatory region binding"/>
    <property type="evidence" value="ECO:0007669"/>
    <property type="project" value="TreeGrafter"/>
</dbReference>
<dbReference type="Proteomes" id="UP000005384">
    <property type="component" value="Unassembled WGS sequence"/>
</dbReference>
<dbReference type="PROSITE" id="PS00356">
    <property type="entry name" value="HTH_LACI_1"/>
    <property type="match status" value="1"/>
</dbReference>
<dbReference type="InterPro" id="IPR046335">
    <property type="entry name" value="LacI/GalR-like_sensor"/>
</dbReference>
<dbReference type="OrthoDB" id="43195at2"/>
<dbReference type="EMBL" id="ADLN01000097">
    <property type="protein sequence ID" value="EHI58481.1"/>
    <property type="molecule type" value="Genomic_DNA"/>
</dbReference>
<keyword evidence="2" id="KW-0238">DNA-binding</keyword>
<dbReference type="Gene3D" id="1.10.260.40">
    <property type="entry name" value="lambda repressor-like DNA-binding domains"/>
    <property type="match status" value="1"/>
</dbReference>
<dbReference type="CDD" id="cd01544">
    <property type="entry name" value="PBP1_GalR"/>
    <property type="match status" value="1"/>
</dbReference>
<dbReference type="SUPFAM" id="SSF53822">
    <property type="entry name" value="Periplasmic binding protein-like I"/>
    <property type="match status" value="1"/>
</dbReference>
<keyword evidence="3" id="KW-0804">Transcription</keyword>
<evidence type="ECO:0000259" key="4">
    <source>
        <dbReference type="PROSITE" id="PS50932"/>
    </source>
</evidence>
<evidence type="ECO:0000256" key="3">
    <source>
        <dbReference type="ARBA" id="ARBA00023163"/>
    </source>
</evidence>
<evidence type="ECO:0000313" key="6">
    <source>
        <dbReference type="Proteomes" id="UP000005384"/>
    </source>
</evidence>
<evidence type="ECO:0000256" key="2">
    <source>
        <dbReference type="ARBA" id="ARBA00023125"/>
    </source>
</evidence>
<dbReference type="PROSITE" id="PS50932">
    <property type="entry name" value="HTH_LACI_2"/>
    <property type="match status" value="1"/>
</dbReference>
<feature type="domain" description="HTH lacI-type" evidence="4">
    <location>
        <begin position="1"/>
        <end position="57"/>
    </location>
</feature>